<keyword evidence="7 9" id="KW-0378">Hydrolase</keyword>
<dbReference type="EC" id="3.2.1.78" evidence="4"/>
<dbReference type="InterPro" id="IPR045053">
    <property type="entry name" value="MAN-like"/>
</dbReference>
<evidence type="ECO:0000256" key="5">
    <source>
        <dbReference type="ARBA" id="ARBA00022525"/>
    </source>
</evidence>
<evidence type="ECO:0000259" key="11">
    <source>
        <dbReference type="Pfam" id="PF00150"/>
    </source>
</evidence>
<dbReference type="SUPFAM" id="SSF51445">
    <property type="entry name" value="(Trans)glycosidases"/>
    <property type="match status" value="1"/>
</dbReference>
<sequence length="405" mass="43414">MRYFSANFVTAVVLALTPLAKAVVAPQDADLDHRDSSPPMSIAISTRAATSFVKTSGQRFTVDGSTFTVAGANAYWIGLTGLSTTNMETAFADIAKTGATVVPRRRGFNEVTSASGDYYHLWSGSTSSVNTGSTGLGNFDNVIAAAKASGLRLIVTLTNNWSDFGGMDVYVNQIVGAGKPHDLFYTNTKVIAAYKDYIKTFVSRYVNEPTILGWELANEPRCSGSTGATSGSCTTATITSWAKDVSTYIKSIDSNHLVGLGDEGFFNEPNGPNFPYQGGEGIDFDANLAISSIDFGTYHCYPISWGQTSDPTAWGVQWIKDHAASQKARNKPVIMEEFGVPDNQSSTYKTWYTTVISSSLTGDLIWQAGSHLPSGDTSDDGFTIYPDDPVYALETSHNAALKARG</sequence>
<feature type="chain" id="PRO_5004845181" description="mannan endo-1,4-beta-mannosidase" evidence="10">
    <location>
        <begin position="23"/>
        <end position="405"/>
    </location>
</feature>
<evidence type="ECO:0000256" key="6">
    <source>
        <dbReference type="ARBA" id="ARBA00022729"/>
    </source>
</evidence>
<dbReference type="KEGG" id="hir:HETIRDRAFT_102070"/>
<feature type="domain" description="Glycoside hydrolase family 5" evidence="11">
    <location>
        <begin position="73"/>
        <end position="370"/>
    </location>
</feature>
<dbReference type="EMBL" id="KI925459">
    <property type="protein sequence ID" value="ETW81008.1"/>
    <property type="molecule type" value="Genomic_DNA"/>
</dbReference>
<keyword evidence="5" id="KW-0964">Secreted</keyword>
<dbReference type="InParanoid" id="W4K5A9"/>
<feature type="signal peptide" evidence="10">
    <location>
        <begin position="1"/>
        <end position="22"/>
    </location>
</feature>
<dbReference type="OrthoDB" id="406631at2759"/>
<accession>W4K5A9</accession>
<organism evidence="12 13">
    <name type="scientific">Heterobasidion irregulare (strain TC 32-1)</name>
    <dbReference type="NCBI Taxonomy" id="747525"/>
    <lineage>
        <taxon>Eukaryota</taxon>
        <taxon>Fungi</taxon>
        <taxon>Dikarya</taxon>
        <taxon>Basidiomycota</taxon>
        <taxon>Agaricomycotina</taxon>
        <taxon>Agaricomycetes</taxon>
        <taxon>Russulales</taxon>
        <taxon>Bondarzewiaceae</taxon>
        <taxon>Heterobasidion</taxon>
        <taxon>Heterobasidion annosum species complex</taxon>
    </lineage>
</organism>
<dbReference type="AlphaFoldDB" id="W4K5A9"/>
<dbReference type="Proteomes" id="UP000030671">
    <property type="component" value="Unassembled WGS sequence"/>
</dbReference>
<comment type="catalytic activity">
    <reaction evidence="1">
        <text>Random hydrolysis of (1-&gt;4)-beta-D-mannosidic linkages in mannans, galactomannans and glucomannans.</text>
        <dbReference type="EC" id="3.2.1.78"/>
    </reaction>
</comment>
<dbReference type="InterPro" id="IPR001547">
    <property type="entry name" value="Glyco_hydro_5"/>
</dbReference>
<keyword evidence="6 10" id="KW-0732">Signal</keyword>
<dbReference type="HOGENOM" id="CLU_031603_4_1_1"/>
<evidence type="ECO:0000256" key="10">
    <source>
        <dbReference type="SAM" id="SignalP"/>
    </source>
</evidence>
<dbReference type="PANTHER" id="PTHR31451">
    <property type="match status" value="1"/>
</dbReference>
<dbReference type="InterPro" id="IPR018087">
    <property type="entry name" value="Glyco_hydro_5_CS"/>
</dbReference>
<keyword evidence="13" id="KW-1185">Reference proteome</keyword>
<dbReference type="Gene3D" id="3.20.20.80">
    <property type="entry name" value="Glycosidases"/>
    <property type="match status" value="1"/>
</dbReference>
<dbReference type="Pfam" id="PF00150">
    <property type="entry name" value="Cellulase"/>
    <property type="match status" value="1"/>
</dbReference>
<dbReference type="PROSITE" id="PS00659">
    <property type="entry name" value="GLYCOSYL_HYDROL_F5"/>
    <property type="match status" value="1"/>
</dbReference>
<comment type="subcellular location">
    <subcellularLocation>
        <location evidence="2">Secreted</location>
    </subcellularLocation>
</comment>
<dbReference type="PANTHER" id="PTHR31451:SF39">
    <property type="entry name" value="MANNAN ENDO-1,4-BETA-MANNOSIDASE 1"/>
    <property type="match status" value="1"/>
</dbReference>
<evidence type="ECO:0000256" key="7">
    <source>
        <dbReference type="ARBA" id="ARBA00022801"/>
    </source>
</evidence>
<evidence type="ECO:0000256" key="4">
    <source>
        <dbReference type="ARBA" id="ARBA00012706"/>
    </source>
</evidence>
<dbReference type="GO" id="GO:0016985">
    <property type="term" value="F:mannan endo-1,4-beta-mannosidase activity"/>
    <property type="evidence" value="ECO:0007669"/>
    <property type="project" value="UniProtKB-EC"/>
</dbReference>
<dbReference type="GO" id="GO:0046355">
    <property type="term" value="P:mannan catabolic process"/>
    <property type="evidence" value="ECO:0007669"/>
    <property type="project" value="UniProtKB-ARBA"/>
</dbReference>
<comment type="similarity">
    <text evidence="3 9">Belongs to the glycosyl hydrolase 5 (cellulase A) family.</text>
</comment>
<dbReference type="eggNOG" id="ENOG502QS4Q">
    <property type="taxonomic scope" value="Eukaryota"/>
</dbReference>
<dbReference type="GO" id="GO:0005576">
    <property type="term" value="C:extracellular region"/>
    <property type="evidence" value="ECO:0007669"/>
    <property type="project" value="UniProtKB-SubCell"/>
</dbReference>
<evidence type="ECO:0000313" key="12">
    <source>
        <dbReference type="EMBL" id="ETW81008.1"/>
    </source>
</evidence>
<evidence type="ECO:0000256" key="1">
    <source>
        <dbReference type="ARBA" id="ARBA00001678"/>
    </source>
</evidence>
<dbReference type="STRING" id="747525.W4K5A9"/>
<keyword evidence="8 9" id="KW-0326">Glycosidase</keyword>
<evidence type="ECO:0000256" key="8">
    <source>
        <dbReference type="ARBA" id="ARBA00023295"/>
    </source>
</evidence>
<evidence type="ECO:0000256" key="2">
    <source>
        <dbReference type="ARBA" id="ARBA00004613"/>
    </source>
</evidence>
<dbReference type="InterPro" id="IPR017853">
    <property type="entry name" value="GH"/>
</dbReference>
<proteinExistence type="inferred from homology"/>
<dbReference type="GeneID" id="20665819"/>
<gene>
    <name evidence="12" type="ORF">HETIRDRAFT_102070</name>
</gene>
<reference evidence="12 13" key="1">
    <citation type="journal article" date="2012" name="New Phytol.">
        <title>Insight into trade-off between wood decay and parasitism from the genome of a fungal forest pathogen.</title>
        <authorList>
            <person name="Olson A."/>
            <person name="Aerts A."/>
            <person name="Asiegbu F."/>
            <person name="Belbahri L."/>
            <person name="Bouzid O."/>
            <person name="Broberg A."/>
            <person name="Canback B."/>
            <person name="Coutinho P.M."/>
            <person name="Cullen D."/>
            <person name="Dalman K."/>
            <person name="Deflorio G."/>
            <person name="van Diepen L.T."/>
            <person name="Dunand C."/>
            <person name="Duplessis S."/>
            <person name="Durling M."/>
            <person name="Gonthier P."/>
            <person name="Grimwood J."/>
            <person name="Fossdal C.G."/>
            <person name="Hansson D."/>
            <person name="Henrissat B."/>
            <person name="Hietala A."/>
            <person name="Himmelstrand K."/>
            <person name="Hoffmeister D."/>
            <person name="Hogberg N."/>
            <person name="James T.Y."/>
            <person name="Karlsson M."/>
            <person name="Kohler A."/>
            <person name="Kues U."/>
            <person name="Lee Y.H."/>
            <person name="Lin Y.C."/>
            <person name="Lind M."/>
            <person name="Lindquist E."/>
            <person name="Lombard V."/>
            <person name="Lucas S."/>
            <person name="Lunden K."/>
            <person name="Morin E."/>
            <person name="Murat C."/>
            <person name="Park J."/>
            <person name="Raffaello T."/>
            <person name="Rouze P."/>
            <person name="Salamov A."/>
            <person name="Schmutz J."/>
            <person name="Solheim H."/>
            <person name="Stahlberg J."/>
            <person name="Velez H."/>
            <person name="de Vries R.P."/>
            <person name="Wiebenga A."/>
            <person name="Woodward S."/>
            <person name="Yakovlev I."/>
            <person name="Garbelotto M."/>
            <person name="Martin F."/>
            <person name="Grigoriev I.V."/>
            <person name="Stenlid J."/>
        </authorList>
    </citation>
    <scope>NUCLEOTIDE SEQUENCE [LARGE SCALE GENOMIC DNA]</scope>
    <source>
        <strain evidence="12 13">TC 32-1</strain>
    </source>
</reference>
<dbReference type="RefSeq" id="XP_009547691.1">
    <property type="nucleotide sequence ID" value="XM_009549396.1"/>
</dbReference>
<evidence type="ECO:0000256" key="9">
    <source>
        <dbReference type="RuleBase" id="RU361153"/>
    </source>
</evidence>
<evidence type="ECO:0000256" key="3">
    <source>
        <dbReference type="ARBA" id="ARBA00005641"/>
    </source>
</evidence>
<evidence type="ECO:0000313" key="13">
    <source>
        <dbReference type="Proteomes" id="UP000030671"/>
    </source>
</evidence>
<name>W4K5A9_HETIT</name>
<protein>
    <recommendedName>
        <fullName evidence="4">mannan endo-1,4-beta-mannosidase</fullName>
        <ecNumber evidence="4">3.2.1.78</ecNumber>
    </recommendedName>
</protein>